<feature type="chain" id="PRO_5022987318" evidence="2">
    <location>
        <begin position="18"/>
        <end position="259"/>
    </location>
</feature>
<feature type="compositionally biased region" description="Polar residues" evidence="1">
    <location>
        <begin position="182"/>
        <end position="191"/>
    </location>
</feature>
<dbReference type="EMBL" id="VDEP01000445">
    <property type="protein sequence ID" value="KAA1078936.1"/>
    <property type="molecule type" value="Genomic_DNA"/>
</dbReference>
<proteinExistence type="predicted"/>
<dbReference type="Proteomes" id="UP000325313">
    <property type="component" value="Unassembled WGS sequence"/>
</dbReference>
<accession>A0A5B0MSC9</accession>
<gene>
    <name evidence="3" type="ORF">PGTUg99_006807</name>
</gene>
<feature type="signal peptide" evidence="2">
    <location>
        <begin position="1"/>
        <end position="17"/>
    </location>
</feature>
<keyword evidence="2" id="KW-0732">Signal</keyword>
<evidence type="ECO:0000313" key="4">
    <source>
        <dbReference type="Proteomes" id="UP000325313"/>
    </source>
</evidence>
<reference evidence="3 4" key="1">
    <citation type="submission" date="2019-05" db="EMBL/GenBank/DDBJ databases">
        <title>Emergence of the Ug99 lineage of the wheat stem rust pathogen through somatic hybridization.</title>
        <authorList>
            <person name="Li F."/>
            <person name="Upadhyaya N.M."/>
            <person name="Sperschneider J."/>
            <person name="Matny O."/>
            <person name="Nguyen-Phuc H."/>
            <person name="Mago R."/>
            <person name="Raley C."/>
            <person name="Miller M.E."/>
            <person name="Silverstein K.A.T."/>
            <person name="Henningsen E."/>
            <person name="Hirsch C.D."/>
            <person name="Visser B."/>
            <person name="Pretorius Z.A."/>
            <person name="Steffenson B.J."/>
            <person name="Schwessinger B."/>
            <person name="Dodds P.N."/>
            <person name="Figueroa M."/>
        </authorList>
    </citation>
    <scope>NUCLEOTIDE SEQUENCE [LARGE SCALE GENOMIC DNA]</scope>
    <source>
        <strain evidence="3 4">Ug99</strain>
    </source>
</reference>
<evidence type="ECO:0000256" key="2">
    <source>
        <dbReference type="SAM" id="SignalP"/>
    </source>
</evidence>
<organism evidence="3 4">
    <name type="scientific">Puccinia graminis f. sp. tritici</name>
    <dbReference type="NCBI Taxonomy" id="56615"/>
    <lineage>
        <taxon>Eukaryota</taxon>
        <taxon>Fungi</taxon>
        <taxon>Dikarya</taxon>
        <taxon>Basidiomycota</taxon>
        <taxon>Pucciniomycotina</taxon>
        <taxon>Pucciniomycetes</taxon>
        <taxon>Pucciniales</taxon>
        <taxon>Pucciniaceae</taxon>
        <taxon>Puccinia</taxon>
    </lineage>
</organism>
<comment type="caution">
    <text evidence="3">The sequence shown here is derived from an EMBL/GenBank/DDBJ whole genome shotgun (WGS) entry which is preliminary data.</text>
</comment>
<protein>
    <submittedName>
        <fullName evidence="3">Uncharacterized protein</fullName>
    </submittedName>
</protein>
<dbReference type="AlphaFoldDB" id="A0A5B0MSC9"/>
<sequence length="259" mass="28407">MLSRVMIMIFVLGLCSANDELPKLDLDLASIHVDVEPARGTLNCVQHTSDPTVLLDSSTQTYPLKQEPGGFNAPSVAKHLLNQNDNPSLRWNVAINIPEEAREPRSSRKESWGFRRLGFWRGDSAGSGSVLGKAGEDECLVEMTESAPLLSAHHPGPGEGSSENTGNSLVTFVEDGKHERSLAQTASTASVERSPHPHGSPSSSDHPDQSICEKIASLPPWQKGTIYGFLAFYTTYLHTQQILYFLLLPTFVYYALHYS</sequence>
<feature type="region of interest" description="Disordered" evidence="1">
    <location>
        <begin position="181"/>
        <end position="209"/>
    </location>
</feature>
<evidence type="ECO:0000256" key="1">
    <source>
        <dbReference type="SAM" id="MobiDB-lite"/>
    </source>
</evidence>
<feature type="region of interest" description="Disordered" evidence="1">
    <location>
        <begin position="149"/>
        <end position="168"/>
    </location>
</feature>
<name>A0A5B0MSC9_PUCGR</name>
<evidence type="ECO:0000313" key="3">
    <source>
        <dbReference type="EMBL" id="KAA1078936.1"/>
    </source>
</evidence>